<feature type="domain" description="Ice-binding protein C-terminal" evidence="2">
    <location>
        <begin position="233"/>
        <end position="257"/>
    </location>
</feature>
<dbReference type="AlphaFoldDB" id="A0A0G3BIH4"/>
<sequence length="262" mass="27007">MVQGLGLAAALSAALVAPATAATTAQASWGKFTISVIDTNLNDGVEAGYSLAESSSIFLDSVITPYWERPSWEGAGGPGLTSQEPVTLTHSQADGNMTASARVEAGPIADASGYAKVDINAMGNLLAVAYRQLDLTLKANTRLSISLDANIALREDGSWGDLGMSATTSLWQGPTWGAAGPEDSLHGVLEPGQDFLSLSRTLSINIESGSESLTTELTSKAVVSAAAAEPLPPVPEPSTYALMAGGLVGLGWYARRRRNSAA</sequence>
<name>A0A0G3BIH4_9BURK</name>
<dbReference type="Pfam" id="PF07589">
    <property type="entry name" value="PEP-CTERM"/>
    <property type="match status" value="1"/>
</dbReference>
<dbReference type="EMBL" id="CP011371">
    <property type="protein sequence ID" value="AKJ27181.1"/>
    <property type="molecule type" value="Genomic_DNA"/>
</dbReference>
<dbReference type="NCBIfam" id="TIGR02595">
    <property type="entry name" value="PEP_CTERM"/>
    <property type="match status" value="1"/>
</dbReference>
<protein>
    <recommendedName>
        <fullName evidence="2">Ice-binding protein C-terminal domain-containing protein</fullName>
    </recommendedName>
</protein>
<evidence type="ECO:0000313" key="4">
    <source>
        <dbReference type="Proteomes" id="UP000035352"/>
    </source>
</evidence>
<dbReference type="KEGG" id="pbh:AAW51_0490"/>
<keyword evidence="1" id="KW-0732">Signal</keyword>
<feature type="signal peptide" evidence="1">
    <location>
        <begin position="1"/>
        <end position="21"/>
    </location>
</feature>
<organism evidence="3 4">
    <name type="scientific">Caldimonas brevitalea</name>
    <dbReference type="NCBI Taxonomy" id="413882"/>
    <lineage>
        <taxon>Bacteria</taxon>
        <taxon>Pseudomonadati</taxon>
        <taxon>Pseudomonadota</taxon>
        <taxon>Betaproteobacteria</taxon>
        <taxon>Burkholderiales</taxon>
        <taxon>Sphaerotilaceae</taxon>
        <taxon>Caldimonas</taxon>
    </lineage>
</organism>
<feature type="chain" id="PRO_5002551563" description="Ice-binding protein C-terminal domain-containing protein" evidence="1">
    <location>
        <begin position="22"/>
        <end position="262"/>
    </location>
</feature>
<accession>A0A0G3BIH4</accession>
<evidence type="ECO:0000313" key="3">
    <source>
        <dbReference type="EMBL" id="AKJ27181.1"/>
    </source>
</evidence>
<reference evidence="3 4" key="1">
    <citation type="submission" date="2015-05" db="EMBL/GenBank/DDBJ databases">
        <authorList>
            <person name="Tang B."/>
            <person name="Yu Y."/>
        </authorList>
    </citation>
    <scope>NUCLEOTIDE SEQUENCE [LARGE SCALE GENOMIC DNA]</scope>
    <source>
        <strain evidence="3 4">DSM 7029</strain>
    </source>
</reference>
<evidence type="ECO:0000259" key="2">
    <source>
        <dbReference type="Pfam" id="PF07589"/>
    </source>
</evidence>
<dbReference type="Proteomes" id="UP000035352">
    <property type="component" value="Chromosome"/>
</dbReference>
<keyword evidence="4" id="KW-1185">Reference proteome</keyword>
<evidence type="ECO:0000256" key="1">
    <source>
        <dbReference type="SAM" id="SignalP"/>
    </source>
</evidence>
<dbReference type="InterPro" id="IPR013424">
    <property type="entry name" value="Ice-binding_C"/>
</dbReference>
<proteinExistence type="predicted"/>
<gene>
    <name evidence="3" type="ORF">AAW51_0490</name>
</gene>